<keyword evidence="11" id="KW-1185">Reference proteome</keyword>
<evidence type="ECO:0000256" key="5">
    <source>
        <dbReference type="ARBA" id="ARBA00022692"/>
    </source>
</evidence>
<comment type="subcellular location">
    <subcellularLocation>
        <location evidence="1 8">Cell membrane</location>
        <topology evidence="1 8">Multi-pass membrane protein</topology>
    </subcellularLocation>
</comment>
<evidence type="ECO:0000256" key="8">
    <source>
        <dbReference type="RuleBase" id="RU363043"/>
    </source>
</evidence>
<keyword evidence="6 8" id="KW-1133">Transmembrane helix</keyword>
<dbReference type="EMBL" id="CP003096">
    <property type="protein sequence ID" value="AER65785.1"/>
    <property type="molecule type" value="Genomic_DNA"/>
</dbReference>
<organism evidence="10 11">
    <name type="scientific">Thermovirga lienii (strain ATCC BAA-1197 / DSM 17291 / Cas60314)</name>
    <dbReference type="NCBI Taxonomy" id="580340"/>
    <lineage>
        <taxon>Bacteria</taxon>
        <taxon>Thermotogati</taxon>
        <taxon>Synergistota</taxon>
        <taxon>Synergistia</taxon>
        <taxon>Synergistales</taxon>
        <taxon>Thermovirgaceae</taxon>
        <taxon>Thermovirga</taxon>
    </lineage>
</organism>
<feature type="transmembrane region" description="Helical" evidence="8">
    <location>
        <begin position="252"/>
        <end position="274"/>
    </location>
</feature>
<dbReference type="AlphaFoldDB" id="G7V5F8"/>
<dbReference type="Proteomes" id="UP000005868">
    <property type="component" value="Chromosome"/>
</dbReference>
<accession>G7V5F8</accession>
<evidence type="ECO:0000256" key="4">
    <source>
        <dbReference type="ARBA" id="ARBA00022475"/>
    </source>
</evidence>
<keyword evidence="3" id="KW-0813">Transport</keyword>
<evidence type="ECO:0000256" key="3">
    <source>
        <dbReference type="ARBA" id="ARBA00022448"/>
    </source>
</evidence>
<feature type="domain" description="ABC transmembrane type-1" evidence="9">
    <location>
        <begin position="63"/>
        <end position="271"/>
    </location>
</feature>
<name>G7V5F8_THELD</name>
<dbReference type="InterPro" id="IPR035906">
    <property type="entry name" value="MetI-like_sf"/>
</dbReference>
<dbReference type="Gene3D" id="1.10.3720.10">
    <property type="entry name" value="MetI-like"/>
    <property type="match status" value="1"/>
</dbReference>
<dbReference type="PANTHER" id="PTHR43470:SF3">
    <property type="entry name" value="PHOSPHATE TRANSPORT SYSTEM PERMEASE PROTEIN PSTA-RELATED"/>
    <property type="match status" value="1"/>
</dbReference>
<gene>
    <name evidence="10" type="ordered locus">Tlie_0039</name>
</gene>
<feature type="transmembrane region" description="Helical" evidence="8">
    <location>
        <begin position="103"/>
        <end position="128"/>
    </location>
</feature>
<dbReference type="InterPro" id="IPR005672">
    <property type="entry name" value="Phosphate_PstA"/>
</dbReference>
<dbReference type="PANTHER" id="PTHR43470">
    <property type="entry name" value="PHOSPHATE TRANSPORT SYSTEM PERMEASE PROTEIN PSTA-RELATED"/>
    <property type="match status" value="1"/>
</dbReference>
<proteinExistence type="inferred from homology"/>
<feature type="transmembrane region" description="Helical" evidence="8">
    <location>
        <begin position="12"/>
        <end position="34"/>
    </location>
</feature>
<dbReference type="GO" id="GO:0005886">
    <property type="term" value="C:plasma membrane"/>
    <property type="evidence" value="ECO:0007669"/>
    <property type="project" value="UniProtKB-SubCell"/>
</dbReference>
<feature type="transmembrane region" description="Helical" evidence="8">
    <location>
        <begin position="182"/>
        <end position="200"/>
    </location>
</feature>
<comment type="similarity">
    <text evidence="2 8">Belongs to the binding-protein-dependent transport system permease family. CysTW subfamily.</text>
</comment>
<evidence type="ECO:0000313" key="10">
    <source>
        <dbReference type="EMBL" id="AER65785.1"/>
    </source>
</evidence>
<evidence type="ECO:0000259" key="9">
    <source>
        <dbReference type="PROSITE" id="PS50928"/>
    </source>
</evidence>
<keyword evidence="4 8" id="KW-1003">Cell membrane</keyword>
<dbReference type="NCBIfam" id="TIGR00974">
    <property type="entry name" value="3a0107s02c"/>
    <property type="match status" value="1"/>
</dbReference>
<dbReference type="GO" id="GO:0035435">
    <property type="term" value="P:phosphate ion transmembrane transport"/>
    <property type="evidence" value="ECO:0007669"/>
    <property type="project" value="InterPro"/>
</dbReference>
<dbReference type="InterPro" id="IPR000515">
    <property type="entry name" value="MetI-like"/>
</dbReference>
<dbReference type="HOGENOM" id="CLU_033621_2_2_0"/>
<evidence type="ECO:0000256" key="6">
    <source>
        <dbReference type="ARBA" id="ARBA00022989"/>
    </source>
</evidence>
<dbReference type="Pfam" id="PF00528">
    <property type="entry name" value="BPD_transp_1"/>
    <property type="match status" value="1"/>
</dbReference>
<dbReference type="GO" id="GO:0005315">
    <property type="term" value="F:phosphate transmembrane transporter activity"/>
    <property type="evidence" value="ECO:0007669"/>
    <property type="project" value="InterPro"/>
</dbReference>
<evidence type="ECO:0000256" key="1">
    <source>
        <dbReference type="ARBA" id="ARBA00004651"/>
    </source>
</evidence>
<dbReference type="eggNOG" id="COG0581">
    <property type="taxonomic scope" value="Bacteria"/>
</dbReference>
<reference evidence="11" key="1">
    <citation type="submission" date="2011-10" db="EMBL/GenBank/DDBJ databases">
        <title>The complete genome of chromosome of Thermovirga lienii DSM 17291.</title>
        <authorList>
            <consortium name="US DOE Joint Genome Institute (JGI-PGF)"/>
            <person name="Lucas S."/>
            <person name="Copeland A."/>
            <person name="Lapidus A."/>
            <person name="Glavina del Rio T."/>
            <person name="Dalin E."/>
            <person name="Tice H."/>
            <person name="Bruce D."/>
            <person name="Goodwin L."/>
            <person name="Pitluck S."/>
            <person name="Peters L."/>
            <person name="Mikhailova N."/>
            <person name="Saunders E."/>
            <person name="Kyrpides N."/>
            <person name="Mavromatis K."/>
            <person name="Ivanova N."/>
            <person name="Last F.I."/>
            <person name="Brettin T."/>
            <person name="Detter J.C."/>
            <person name="Han C."/>
            <person name="Larimer F."/>
            <person name="Land M."/>
            <person name="Hauser L."/>
            <person name="Markowitz V."/>
            <person name="Cheng J.-F."/>
            <person name="Hugenholtz P."/>
            <person name="Woyke T."/>
            <person name="Wu D."/>
            <person name="Spring S."/>
            <person name="Schroeder M."/>
            <person name="Brambilla E.-M."/>
            <person name="Klenk H.-P."/>
            <person name="Eisen J.A."/>
        </authorList>
    </citation>
    <scope>NUCLEOTIDE SEQUENCE [LARGE SCALE GENOMIC DNA]</scope>
    <source>
        <strain evidence="11">ATCC BAA-1197 / DSM 17291 / Cas60314</strain>
    </source>
</reference>
<sequence>MNARIIKDKAATAILWASMILVGLVLAGIILFLISKGWSAISWDFLTQPPRNQMTEGGILTPLVGTLQLVVVSMAFAFPVGVFTAVYLVEYARDDAFTRLLRLAVRSLAGVPSVVYGLFGLSFFVIFLKIGASLLSAGLTLGCLALPVIVGASESALMAVPQDYRDASYAMGATRWQTIRKVVLPAAFPSIITGAILSVGRVAGETAPIIFTGAAFFAPNIAKSLFDQIMALPYHILVLATAGTNIDKTRPIQYGTALVLLALVLGVTLIGVIWRAHLRSRSRSLK</sequence>
<evidence type="ECO:0000256" key="7">
    <source>
        <dbReference type="ARBA" id="ARBA00023136"/>
    </source>
</evidence>
<evidence type="ECO:0000313" key="11">
    <source>
        <dbReference type="Proteomes" id="UP000005868"/>
    </source>
</evidence>
<keyword evidence="5 8" id="KW-0812">Transmembrane</keyword>
<dbReference type="PROSITE" id="PS50928">
    <property type="entry name" value="ABC_TM1"/>
    <property type="match status" value="1"/>
</dbReference>
<dbReference type="SUPFAM" id="SSF161098">
    <property type="entry name" value="MetI-like"/>
    <property type="match status" value="1"/>
</dbReference>
<keyword evidence="7 8" id="KW-0472">Membrane</keyword>
<evidence type="ECO:0000256" key="2">
    <source>
        <dbReference type="ARBA" id="ARBA00007069"/>
    </source>
</evidence>
<protein>
    <recommendedName>
        <fullName evidence="8">Phosphate transport system permease protein PstA</fullName>
    </recommendedName>
</protein>
<dbReference type="KEGG" id="tli:Tlie_0039"/>
<feature type="transmembrane region" description="Helical" evidence="8">
    <location>
        <begin position="134"/>
        <end position="161"/>
    </location>
</feature>
<dbReference type="CDD" id="cd06261">
    <property type="entry name" value="TM_PBP2"/>
    <property type="match status" value="1"/>
</dbReference>
<reference evidence="10 11" key="2">
    <citation type="journal article" date="2012" name="Stand. Genomic Sci.">
        <title>Genome sequence of the moderately thermophilic, amino-acid-degrading and sulfur-reducing bacterium Thermovirga lienii type strain (Cas60314(T)).</title>
        <authorList>
            <person name="Goker M."/>
            <person name="Saunders E."/>
            <person name="Lapidus A."/>
            <person name="Nolan M."/>
            <person name="Lucas S."/>
            <person name="Hammon N."/>
            <person name="Deshpande S."/>
            <person name="Cheng J.F."/>
            <person name="Han C."/>
            <person name="Tapia R."/>
            <person name="Goodwin L.A."/>
            <person name="Pitluck S."/>
            <person name="Liolios K."/>
            <person name="Mavromatis K."/>
            <person name="Pagani I."/>
            <person name="Ivanova N."/>
            <person name="Mikhailova N."/>
            <person name="Pati A."/>
            <person name="Chen A."/>
            <person name="Palaniappan K."/>
            <person name="Land M."/>
            <person name="Chang Y.J."/>
            <person name="Jeffries C.D."/>
            <person name="Brambilla E.M."/>
            <person name="Rohde M."/>
            <person name="Spring S."/>
            <person name="Detter J.C."/>
            <person name="Woyke T."/>
            <person name="Bristow J."/>
            <person name="Eisen J.A."/>
            <person name="Markowitz V."/>
            <person name="Hugenholtz P."/>
            <person name="Kyrpides N.C."/>
            <person name="Klenk H.P."/>
        </authorList>
    </citation>
    <scope>NUCLEOTIDE SEQUENCE [LARGE SCALE GENOMIC DNA]</scope>
    <source>
        <strain evidence="11">ATCC BAA-1197 / DSM 17291 / Cas60314</strain>
    </source>
</reference>
<feature type="transmembrane region" description="Helical" evidence="8">
    <location>
        <begin position="69"/>
        <end position="91"/>
    </location>
</feature>
<dbReference type="OrthoDB" id="9807065at2"/>
<dbReference type="STRING" id="580340.Tlie_0039"/>